<dbReference type="SUPFAM" id="SSF50156">
    <property type="entry name" value="PDZ domain-like"/>
    <property type="match status" value="1"/>
</dbReference>
<dbReference type="PaxDb" id="55529-EKX53639"/>
<dbReference type="InterPro" id="IPR036034">
    <property type="entry name" value="PDZ_sf"/>
</dbReference>
<reference evidence="3" key="2">
    <citation type="submission" date="2012-11" db="EMBL/GenBank/DDBJ databases">
        <authorList>
            <person name="Kuo A."/>
            <person name="Curtis B.A."/>
            <person name="Tanifuji G."/>
            <person name="Burki F."/>
            <person name="Gruber A."/>
            <person name="Irimia M."/>
            <person name="Maruyama S."/>
            <person name="Arias M.C."/>
            <person name="Ball S.G."/>
            <person name="Gile G.H."/>
            <person name="Hirakawa Y."/>
            <person name="Hopkins J.F."/>
            <person name="Rensing S.A."/>
            <person name="Schmutz J."/>
            <person name="Symeonidi A."/>
            <person name="Elias M."/>
            <person name="Eveleigh R.J."/>
            <person name="Herman E.K."/>
            <person name="Klute M.J."/>
            <person name="Nakayama T."/>
            <person name="Obornik M."/>
            <person name="Reyes-Prieto A."/>
            <person name="Armbrust E.V."/>
            <person name="Aves S.J."/>
            <person name="Beiko R.G."/>
            <person name="Coutinho P."/>
            <person name="Dacks J.B."/>
            <person name="Durnford D.G."/>
            <person name="Fast N.M."/>
            <person name="Green B.R."/>
            <person name="Grisdale C."/>
            <person name="Hempe F."/>
            <person name="Henrissat B."/>
            <person name="Hoppner M.P."/>
            <person name="Ishida K.-I."/>
            <person name="Kim E."/>
            <person name="Koreny L."/>
            <person name="Kroth P.G."/>
            <person name="Liu Y."/>
            <person name="Malik S.-B."/>
            <person name="Maier U.G."/>
            <person name="McRose D."/>
            <person name="Mock T."/>
            <person name="Neilson J.A."/>
            <person name="Onodera N.T."/>
            <person name="Poole A.M."/>
            <person name="Pritham E.J."/>
            <person name="Richards T.A."/>
            <person name="Rocap G."/>
            <person name="Roy S.W."/>
            <person name="Sarai C."/>
            <person name="Schaack S."/>
            <person name="Shirato S."/>
            <person name="Slamovits C.H."/>
            <person name="Spencer D.F."/>
            <person name="Suzuki S."/>
            <person name="Worden A.Z."/>
            <person name="Zauner S."/>
            <person name="Barry K."/>
            <person name="Bell C."/>
            <person name="Bharti A.K."/>
            <person name="Crow J.A."/>
            <person name="Grimwood J."/>
            <person name="Kramer R."/>
            <person name="Lindquist E."/>
            <person name="Lucas S."/>
            <person name="Salamov A."/>
            <person name="McFadden G.I."/>
            <person name="Lane C.E."/>
            <person name="Keeling P.J."/>
            <person name="Gray M.W."/>
            <person name="Grigoriev I.V."/>
            <person name="Archibald J.M."/>
        </authorList>
    </citation>
    <scope>NUCLEOTIDE SEQUENCE</scope>
    <source>
        <strain evidence="3">CCMP2712</strain>
    </source>
</reference>
<dbReference type="GeneID" id="17310445"/>
<proteinExistence type="predicted"/>
<sequence length="202" mass="22698">MKEEKSAIELPSNNDEFYGIGLKVDVEKIGELENFIVRGFVEGCESKDSESLESGDVIKKIDGHCVGDKTLAQVLCMVLGPCGTTVTLTVEKKSYQHTLVPAQFSFLPFHEQTMTCRDVIFKHGLAFWTDRSKRDKCDGIKVFGGGQLPEGFEHLEVLRTSVPYNTVTFCTRNVILTRKYKMPPSSLKLIFVRGRENFEHAA</sequence>
<evidence type="ECO:0000313" key="3">
    <source>
        <dbReference type="Proteomes" id="UP000011087"/>
    </source>
</evidence>
<dbReference type="EMBL" id="JH992969">
    <property type="protein sequence ID" value="EKX53639.1"/>
    <property type="molecule type" value="Genomic_DNA"/>
</dbReference>
<organism evidence="1">
    <name type="scientific">Guillardia theta (strain CCMP2712)</name>
    <name type="common">Cryptophyte</name>
    <dbReference type="NCBI Taxonomy" id="905079"/>
    <lineage>
        <taxon>Eukaryota</taxon>
        <taxon>Cryptophyceae</taxon>
        <taxon>Pyrenomonadales</taxon>
        <taxon>Geminigeraceae</taxon>
        <taxon>Guillardia</taxon>
    </lineage>
</organism>
<evidence type="ECO:0000313" key="1">
    <source>
        <dbReference type="EMBL" id="EKX53639.1"/>
    </source>
</evidence>
<keyword evidence="3" id="KW-1185">Reference proteome</keyword>
<protein>
    <recommendedName>
        <fullName evidence="4">PDZ domain-containing protein</fullName>
    </recommendedName>
</protein>
<dbReference type="KEGG" id="gtt:GUITHDRAFT_100621"/>
<reference evidence="1 3" key="1">
    <citation type="journal article" date="2012" name="Nature">
        <title>Algal genomes reveal evolutionary mosaicism and the fate of nucleomorphs.</title>
        <authorList>
            <consortium name="DOE Joint Genome Institute"/>
            <person name="Curtis B.A."/>
            <person name="Tanifuji G."/>
            <person name="Burki F."/>
            <person name="Gruber A."/>
            <person name="Irimia M."/>
            <person name="Maruyama S."/>
            <person name="Arias M.C."/>
            <person name="Ball S.G."/>
            <person name="Gile G.H."/>
            <person name="Hirakawa Y."/>
            <person name="Hopkins J.F."/>
            <person name="Kuo A."/>
            <person name="Rensing S.A."/>
            <person name="Schmutz J."/>
            <person name="Symeonidi A."/>
            <person name="Elias M."/>
            <person name="Eveleigh R.J."/>
            <person name="Herman E.K."/>
            <person name="Klute M.J."/>
            <person name="Nakayama T."/>
            <person name="Obornik M."/>
            <person name="Reyes-Prieto A."/>
            <person name="Armbrust E.V."/>
            <person name="Aves S.J."/>
            <person name="Beiko R.G."/>
            <person name="Coutinho P."/>
            <person name="Dacks J.B."/>
            <person name="Durnford D.G."/>
            <person name="Fast N.M."/>
            <person name="Green B.R."/>
            <person name="Grisdale C.J."/>
            <person name="Hempel F."/>
            <person name="Henrissat B."/>
            <person name="Hoppner M.P."/>
            <person name="Ishida K."/>
            <person name="Kim E."/>
            <person name="Koreny L."/>
            <person name="Kroth P.G."/>
            <person name="Liu Y."/>
            <person name="Malik S.B."/>
            <person name="Maier U.G."/>
            <person name="McRose D."/>
            <person name="Mock T."/>
            <person name="Neilson J.A."/>
            <person name="Onodera N.T."/>
            <person name="Poole A.M."/>
            <person name="Pritham E.J."/>
            <person name="Richards T.A."/>
            <person name="Rocap G."/>
            <person name="Roy S.W."/>
            <person name="Sarai C."/>
            <person name="Schaack S."/>
            <person name="Shirato S."/>
            <person name="Slamovits C.H."/>
            <person name="Spencer D.F."/>
            <person name="Suzuki S."/>
            <person name="Worden A.Z."/>
            <person name="Zauner S."/>
            <person name="Barry K."/>
            <person name="Bell C."/>
            <person name="Bharti A.K."/>
            <person name="Crow J.A."/>
            <person name="Grimwood J."/>
            <person name="Kramer R."/>
            <person name="Lindquist E."/>
            <person name="Lucas S."/>
            <person name="Salamov A."/>
            <person name="McFadden G.I."/>
            <person name="Lane C.E."/>
            <person name="Keeling P.J."/>
            <person name="Gray M.W."/>
            <person name="Grigoriev I.V."/>
            <person name="Archibald J.M."/>
        </authorList>
    </citation>
    <scope>NUCLEOTIDE SEQUENCE</scope>
    <source>
        <strain evidence="1 3">CCMP2712</strain>
    </source>
</reference>
<name>L1JZ95_GUITC</name>
<dbReference type="Gene3D" id="2.30.42.10">
    <property type="match status" value="1"/>
</dbReference>
<dbReference type="RefSeq" id="XP_005840619.1">
    <property type="nucleotide sequence ID" value="XM_005840562.1"/>
</dbReference>
<dbReference type="AlphaFoldDB" id="L1JZ95"/>
<gene>
    <name evidence="1" type="ORF">GUITHDRAFT_100621</name>
</gene>
<dbReference type="HOGENOM" id="CLU_1356932_0_0_1"/>
<reference evidence="2" key="3">
    <citation type="submission" date="2016-03" db="UniProtKB">
        <authorList>
            <consortium name="EnsemblProtists"/>
        </authorList>
    </citation>
    <scope>IDENTIFICATION</scope>
</reference>
<evidence type="ECO:0008006" key="4">
    <source>
        <dbReference type="Google" id="ProtNLM"/>
    </source>
</evidence>
<evidence type="ECO:0000313" key="2">
    <source>
        <dbReference type="EnsemblProtists" id="EKX53639"/>
    </source>
</evidence>
<dbReference type="EnsemblProtists" id="EKX53639">
    <property type="protein sequence ID" value="EKX53639"/>
    <property type="gene ID" value="GUITHDRAFT_100621"/>
</dbReference>
<dbReference type="Proteomes" id="UP000011087">
    <property type="component" value="Unassembled WGS sequence"/>
</dbReference>
<accession>L1JZ95</accession>